<sequence>MARDVPSVGSGKGDTIFPNFVAVKELWNVWEIHCLILVSLFLQVVLFLFAGMRSRSSSGILRIILWLAYLSADSVAIFVLGHLVIHAEGPRHHLMYFWAPFVLVHLGGQDTITAFSKQDNELWRRHLLNFVTQVAMVGYVVATASWPDRRLKAAMVLMFLSGCFKSLSDLKVPKGEDGNIEELRKHAKNYMTSILTLMLQAEKGNQLHTSRVDITVSYVLLVGAISLEVCSLFSNLRYLPDGMIRSAVCCVASCIQPAGSTKQWSEELAQYNMIKTRALKSGRLFKRKFCKRLAAKLSDTTHIPITECHTPIQKFVIDNLLCLGERKEWDITGSRGKLALQRWTDSHEDPDSARTGKTLQKSMDLDFSTSVLIWNIATEMCYHYGQNNSNSDSDEIKEDKQVSRELSNYIAYLVFKCKVLLTTSSRLLHNRANDEISEWLSKLRQDNLGEEDFVQKLFESKKEEQQDTTDEIQKPQEQENQPDDSMLTKIQKLKELDDAQDSTVIEIMKTEEEQQDSMATEIQKPEDLGEAQGSRAIEIQKHKKLVEEQQDSMVTEVKKPAEQADDSNMQKLVKNTLEALDSPVLPRARGVAQELIGIKDAAERWRLIAAVWLEMLYYVAPRCGGAFHYEHLSTGGEFVTHVLLLLQFLGPFLPPPSA</sequence>
<accession>A0AAV5CBU5</accession>
<dbReference type="AlphaFoldDB" id="A0AAV5CBU5"/>
<reference evidence="4" key="2">
    <citation type="submission" date="2021-12" db="EMBL/GenBank/DDBJ databases">
        <title>Resequencing data analysis of finger millet.</title>
        <authorList>
            <person name="Hatakeyama M."/>
            <person name="Aluri S."/>
            <person name="Balachadran M.T."/>
            <person name="Sivarajan S.R."/>
            <person name="Poveda L."/>
            <person name="Shimizu-Inatsugi R."/>
            <person name="Schlapbach R."/>
            <person name="Sreeman S.M."/>
            <person name="Shimizu K.K."/>
        </authorList>
    </citation>
    <scope>NUCLEOTIDE SEQUENCE</scope>
</reference>
<dbReference type="Proteomes" id="UP001054889">
    <property type="component" value="Unassembled WGS sequence"/>
</dbReference>
<feature type="transmembrane region" description="Helical" evidence="2">
    <location>
        <begin position="127"/>
        <end position="146"/>
    </location>
</feature>
<evidence type="ECO:0000256" key="2">
    <source>
        <dbReference type="SAM" id="Phobius"/>
    </source>
</evidence>
<feature type="domain" description="DUF4220" evidence="3">
    <location>
        <begin position="201"/>
        <end position="275"/>
    </location>
</feature>
<comment type="caution">
    <text evidence="4">The sequence shown here is derived from an EMBL/GenBank/DDBJ whole genome shotgun (WGS) entry which is preliminary data.</text>
</comment>
<keyword evidence="2" id="KW-1133">Transmembrane helix</keyword>
<proteinExistence type="predicted"/>
<feature type="transmembrane region" description="Helical" evidence="2">
    <location>
        <begin position="30"/>
        <end position="51"/>
    </location>
</feature>
<dbReference type="EMBL" id="BQKI01000006">
    <property type="protein sequence ID" value="GJM95782.1"/>
    <property type="molecule type" value="Genomic_DNA"/>
</dbReference>
<keyword evidence="5" id="KW-1185">Reference proteome</keyword>
<keyword evidence="2" id="KW-0472">Membrane</keyword>
<feature type="compositionally biased region" description="Basic and acidic residues" evidence="1">
    <location>
        <begin position="460"/>
        <end position="477"/>
    </location>
</feature>
<feature type="transmembrane region" description="Helical" evidence="2">
    <location>
        <begin position="63"/>
        <end position="85"/>
    </location>
</feature>
<feature type="region of interest" description="Disordered" evidence="1">
    <location>
        <begin position="460"/>
        <end position="485"/>
    </location>
</feature>
<dbReference type="InterPro" id="IPR007658">
    <property type="entry name" value="DUF594"/>
</dbReference>
<dbReference type="Pfam" id="PF13968">
    <property type="entry name" value="DUF4220"/>
    <property type="match status" value="2"/>
</dbReference>
<evidence type="ECO:0000256" key="1">
    <source>
        <dbReference type="SAM" id="MobiDB-lite"/>
    </source>
</evidence>
<reference evidence="4" key="1">
    <citation type="journal article" date="2018" name="DNA Res.">
        <title>Multiple hybrid de novo genome assembly of finger millet, an orphan allotetraploid crop.</title>
        <authorList>
            <person name="Hatakeyama M."/>
            <person name="Aluri S."/>
            <person name="Balachadran M.T."/>
            <person name="Sivarajan S.R."/>
            <person name="Patrignani A."/>
            <person name="Gruter S."/>
            <person name="Poveda L."/>
            <person name="Shimizu-Inatsugi R."/>
            <person name="Baeten J."/>
            <person name="Francoijs K.J."/>
            <person name="Nataraja K.N."/>
            <person name="Reddy Y.A.N."/>
            <person name="Phadnis S."/>
            <person name="Ravikumar R.L."/>
            <person name="Schlapbach R."/>
            <person name="Sreeman S.M."/>
            <person name="Shimizu K.K."/>
        </authorList>
    </citation>
    <scope>NUCLEOTIDE SEQUENCE</scope>
</reference>
<evidence type="ECO:0000313" key="5">
    <source>
        <dbReference type="Proteomes" id="UP001054889"/>
    </source>
</evidence>
<feature type="domain" description="DUF4220" evidence="3">
    <location>
        <begin position="66"/>
        <end position="167"/>
    </location>
</feature>
<dbReference type="InterPro" id="IPR025315">
    <property type="entry name" value="DUF4220"/>
</dbReference>
<organism evidence="4 5">
    <name type="scientific">Eleusine coracana subsp. coracana</name>
    <dbReference type="NCBI Taxonomy" id="191504"/>
    <lineage>
        <taxon>Eukaryota</taxon>
        <taxon>Viridiplantae</taxon>
        <taxon>Streptophyta</taxon>
        <taxon>Embryophyta</taxon>
        <taxon>Tracheophyta</taxon>
        <taxon>Spermatophyta</taxon>
        <taxon>Magnoliopsida</taxon>
        <taxon>Liliopsida</taxon>
        <taxon>Poales</taxon>
        <taxon>Poaceae</taxon>
        <taxon>PACMAD clade</taxon>
        <taxon>Chloridoideae</taxon>
        <taxon>Cynodonteae</taxon>
        <taxon>Eleusininae</taxon>
        <taxon>Eleusine</taxon>
    </lineage>
</organism>
<dbReference type="Pfam" id="PF04578">
    <property type="entry name" value="DUF594"/>
    <property type="match status" value="1"/>
</dbReference>
<feature type="region of interest" description="Disordered" evidence="1">
    <location>
        <begin position="511"/>
        <end position="531"/>
    </location>
</feature>
<protein>
    <recommendedName>
        <fullName evidence="3">DUF4220 domain-containing protein</fullName>
    </recommendedName>
</protein>
<evidence type="ECO:0000259" key="3">
    <source>
        <dbReference type="Pfam" id="PF13968"/>
    </source>
</evidence>
<feature type="transmembrane region" description="Helical" evidence="2">
    <location>
        <begin position="97"/>
        <end position="115"/>
    </location>
</feature>
<evidence type="ECO:0000313" key="4">
    <source>
        <dbReference type="EMBL" id="GJM95782.1"/>
    </source>
</evidence>
<dbReference type="PANTHER" id="PTHR31325">
    <property type="entry name" value="OS01G0798800 PROTEIN-RELATED"/>
    <property type="match status" value="1"/>
</dbReference>
<name>A0AAV5CBU5_ELECO</name>
<keyword evidence="2" id="KW-0812">Transmembrane</keyword>
<gene>
    <name evidence="4" type="primary">ga12560</name>
    <name evidence="4" type="ORF">PR202_ga12560</name>
</gene>